<organism evidence="1 2">
    <name type="scientific">Fusarium xylarioides</name>
    <dbReference type="NCBI Taxonomy" id="221167"/>
    <lineage>
        <taxon>Eukaryota</taxon>
        <taxon>Fungi</taxon>
        <taxon>Dikarya</taxon>
        <taxon>Ascomycota</taxon>
        <taxon>Pezizomycotina</taxon>
        <taxon>Sordariomycetes</taxon>
        <taxon>Hypocreomycetidae</taxon>
        <taxon>Hypocreales</taxon>
        <taxon>Nectriaceae</taxon>
        <taxon>Fusarium</taxon>
        <taxon>Fusarium fujikuroi species complex</taxon>
    </lineage>
</organism>
<protein>
    <submittedName>
        <fullName evidence="1">Uncharacterized protein</fullName>
    </submittedName>
</protein>
<reference evidence="1" key="1">
    <citation type="journal article" date="2020" name="bioRxiv">
        <title>Historical genomics reveals the evolutionary mechanisms behind multiple outbreaks of the host-specific coffee wilt pathogen Fusarium xylarioides.</title>
        <authorList>
            <person name="Peck D."/>
            <person name="Nowell R.W."/>
            <person name="Flood J."/>
            <person name="Ryan M.J."/>
            <person name="Barraclough T.G."/>
        </authorList>
    </citation>
    <scope>NUCLEOTIDE SEQUENCE</scope>
    <source>
        <strain evidence="1">IMI 127659i</strain>
    </source>
</reference>
<reference evidence="1" key="2">
    <citation type="submission" date="2020-10" db="EMBL/GenBank/DDBJ databases">
        <authorList>
            <person name="Peck L.D."/>
            <person name="Nowell R.W."/>
            <person name="Flood J."/>
            <person name="Ryan M.J."/>
            <person name="Barraclough T.G."/>
        </authorList>
    </citation>
    <scope>NUCLEOTIDE SEQUENCE</scope>
    <source>
        <strain evidence="1">IMI 127659i</strain>
    </source>
</reference>
<proteinExistence type="predicted"/>
<dbReference type="OrthoDB" id="4135672at2759"/>
<dbReference type="InterPro" id="IPR046670">
    <property type="entry name" value="DUF6540"/>
</dbReference>
<comment type="caution">
    <text evidence="1">The sequence shown here is derived from an EMBL/GenBank/DDBJ whole genome shotgun (WGS) entry which is preliminary data.</text>
</comment>
<evidence type="ECO:0000313" key="2">
    <source>
        <dbReference type="Proteomes" id="UP000750502"/>
    </source>
</evidence>
<evidence type="ECO:0000313" key="1">
    <source>
        <dbReference type="EMBL" id="KAG5770734.1"/>
    </source>
</evidence>
<dbReference type="EMBL" id="JADFTT010000052">
    <property type="protein sequence ID" value="KAG5770734.1"/>
    <property type="molecule type" value="Genomic_DNA"/>
</dbReference>
<sequence length="164" mass="18968">MAPEWYPVYKVKYNISFPDPHMPAGRLHHAIFVQTKKDRSGTLYHVTGDITSRGGMTYESKKTRNPPQSQTFHSWELLGYTHSDIHPAQWNTVLASLPTPPQQKASNPKKQGQVEPFKEKLGDYQFIFYAPGEEQQPLWKCTEWVEWYAIPALWEHGLIQQGSQ</sequence>
<gene>
    <name evidence="1" type="ORF">H9Q72_002523</name>
</gene>
<name>A0A9P7I057_9HYPO</name>
<dbReference type="Pfam" id="PF20174">
    <property type="entry name" value="DUF6540"/>
    <property type="match status" value="1"/>
</dbReference>
<accession>A0A9P7I057</accession>
<dbReference type="AlphaFoldDB" id="A0A9P7I057"/>
<keyword evidence="2" id="KW-1185">Reference proteome</keyword>
<dbReference type="Proteomes" id="UP000750502">
    <property type="component" value="Unassembled WGS sequence"/>
</dbReference>